<dbReference type="Proteomes" id="UP000828390">
    <property type="component" value="Unassembled WGS sequence"/>
</dbReference>
<keyword evidence="1" id="KW-0732">Signal</keyword>
<protein>
    <recommendedName>
        <fullName evidence="4">Nuclease HARBI1</fullName>
    </recommendedName>
</protein>
<feature type="chain" id="PRO_5038629981" description="Nuclease HARBI1" evidence="1">
    <location>
        <begin position="25"/>
        <end position="61"/>
    </location>
</feature>
<reference evidence="2" key="1">
    <citation type="journal article" date="2019" name="bioRxiv">
        <title>The Genome of the Zebra Mussel, Dreissena polymorpha: A Resource for Invasive Species Research.</title>
        <authorList>
            <person name="McCartney M.A."/>
            <person name="Auch B."/>
            <person name="Kono T."/>
            <person name="Mallez S."/>
            <person name="Zhang Y."/>
            <person name="Obille A."/>
            <person name="Becker A."/>
            <person name="Abrahante J.E."/>
            <person name="Garbe J."/>
            <person name="Badalamenti J.P."/>
            <person name="Herman A."/>
            <person name="Mangelson H."/>
            <person name="Liachko I."/>
            <person name="Sullivan S."/>
            <person name="Sone E.D."/>
            <person name="Koren S."/>
            <person name="Silverstein K.A.T."/>
            <person name="Beckman K.B."/>
            <person name="Gohl D.M."/>
        </authorList>
    </citation>
    <scope>NUCLEOTIDE SEQUENCE</scope>
    <source>
        <strain evidence="2">Duluth1</strain>
        <tissue evidence="2">Whole animal</tissue>
    </source>
</reference>
<dbReference type="AlphaFoldDB" id="A0A9D4J0W5"/>
<dbReference type="EMBL" id="JAIWYP010000007">
    <property type="protein sequence ID" value="KAH3795606.1"/>
    <property type="molecule type" value="Genomic_DNA"/>
</dbReference>
<evidence type="ECO:0000313" key="2">
    <source>
        <dbReference type="EMBL" id="KAH3795606.1"/>
    </source>
</evidence>
<proteinExistence type="predicted"/>
<evidence type="ECO:0000256" key="1">
    <source>
        <dbReference type="SAM" id="SignalP"/>
    </source>
</evidence>
<evidence type="ECO:0008006" key="4">
    <source>
        <dbReference type="Google" id="ProtNLM"/>
    </source>
</evidence>
<sequence length="61" mass="6894">MKPEKCSRIIVVCAILHNLSLLLKEPVVPDAVLDEQPPPEQFHGQMDGRGVRAHVTRTYFI</sequence>
<reference evidence="2" key="2">
    <citation type="submission" date="2020-11" db="EMBL/GenBank/DDBJ databases">
        <authorList>
            <person name="McCartney M.A."/>
            <person name="Auch B."/>
            <person name="Kono T."/>
            <person name="Mallez S."/>
            <person name="Becker A."/>
            <person name="Gohl D.M."/>
            <person name="Silverstein K.A.T."/>
            <person name="Koren S."/>
            <person name="Bechman K.B."/>
            <person name="Herman A."/>
            <person name="Abrahante J.E."/>
            <person name="Garbe J."/>
        </authorList>
    </citation>
    <scope>NUCLEOTIDE SEQUENCE</scope>
    <source>
        <strain evidence="2">Duluth1</strain>
        <tissue evidence="2">Whole animal</tissue>
    </source>
</reference>
<comment type="caution">
    <text evidence="2">The sequence shown here is derived from an EMBL/GenBank/DDBJ whole genome shotgun (WGS) entry which is preliminary data.</text>
</comment>
<keyword evidence="3" id="KW-1185">Reference proteome</keyword>
<evidence type="ECO:0000313" key="3">
    <source>
        <dbReference type="Proteomes" id="UP000828390"/>
    </source>
</evidence>
<feature type="signal peptide" evidence="1">
    <location>
        <begin position="1"/>
        <end position="24"/>
    </location>
</feature>
<name>A0A9D4J0W5_DREPO</name>
<organism evidence="2 3">
    <name type="scientific">Dreissena polymorpha</name>
    <name type="common">Zebra mussel</name>
    <name type="synonym">Mytilus polymorpha</name>
    <dbReference type="NCBI Taxonomy" id="45954"/>
    <lineage>
        <taxon>Eukaryota</taxon>
        <taxon>Metazoa</taxon>
        <taxon>Spiralia</taxon>
        <taxon>Lophotrochozoa</taxon>
        <taxon>Mollusca</taxon>
        <taxon>Bivalvia</taxon>
        <taxon>Autobranchia</taxon>
        <taxon>Heteroconchia</taxon>
        <taxon>Euheterodonta</taxon>
        <taxon>Imparidentia</taxon>
        <taxon>Neoheterodontei</taxon>
        <taxon>Myida</taxon>
        <taxon>Dreissenoidea</taxon>
        <taxon>Dreissenidae</taxon>
        <taxon>Dreissena</taxon>
    </lineage>
</organism>
<gene>
    <name evidence="2" type="ORF">DPMN_149161</name>
</gene>
<accession>A0A9D4J0W5</accession>